<proteinExistence type="predicted"/>
<dbReference type="Proteomes" id="UP000652761">
    <property type="component" value="Unassembled WGS sequence"/>
</dbReference>
<keyword evidence="1" id="KW-0175">Coiled coil</keyword>
<reference evidence="2" key="1">
    <citation type="submission" date="2017-07" db="EMBL/GenBank/DDBJ databases">
        <title>Taro Niue Genome Assembly and Annotation.</title>
        <authorList>
            <person name="Atibalentja N."/>
            <person name="Keating K."/>
            <person name="Fields C.J."/>
        </authorList>
    </citation>
    <scope>NUCLEOTIDE SEQUENCE</scope>
    <source>
        <strain evidence="2">Niue_2</strain>
        <tissue evidence="2">Leaf</tissue>
    </source>
</reference>
<comment type="caution">
    <text evidence="2">The sequence shown here is derived from an EMBL/GenBank/DDBJ whole genome shotgun (WGS) entry which is preliminary data.</text>
</comment>
<sequence>MPFHQLADSFFRGYLGGMQVESKLPIHPSEQWLLEGQRGNANSGDFAPTEETSTPTLSINAQMVALVDALKAAEESRKAENEDFQQKLESIMRQVEKFVKSVNNLTREKEKVDMQVSFVEDRRDFHGSELLVEEDLQLITKLLSMEIN</sequence>
<evidence type="ECO:0000313" key="2">
    <source>
        <dbReference type="EMBL" id="MQM20604.1"/>
    </source>
</evidence>
<dbReference type="AlphaFoldDB" id="A0A843XLN5"/>
<dbReference type="EMBL" id="NMUH01009985">
    <property type="protein sequence ID" value="MQM20604.1"/>
    <property type="molecule type" value="Genomic_DNA"/>
</dbReference>
<keyword evidence="3" id="KW-1185">Reference proteome</keyword>
<evidence type="ECO:0000256" key="1">
    <source>
        <dbReference type="SAM" id="Coils"/>
    </source>
</evidence>
<name>A0A843XLN5_COLES</name>
<organism evidence="2 3">
    <name type="scientific">Colocasia esculenta</name>
    <name type="common">Wild taro</name>
    <name type="synonym">Arum esculentum</name>
    <dbReference type="NCBI Taxonomy" id="4460"/>
    <lineage>
        <taxon>Eukaryota</taxon>
        <taxon>Viridiplantae</taxon>
        <taxon>Streptophyta</taxon>
        <taxon>Embryophyta</taxon>
        <taxon>Tracheophyta</taxon>
        <taxon>Spermatophyta</taxon>
        <taxon>Magnoliopsida</taxon>
        <taxon>Liliopsida</taxon>
        <taxon>Araceae</taxon>
        <taxon>Aroideae</taxon>
        <taxon>Colocasieae</taxon>
        <taxon>Colocasia</taxon>
    </lineage>
</organism>
<protein>
    <submittedName>
        <fullName evidence="2">Uncharacterized protein</fullName>
    </submittedName>
</protein>
<evidence type="ECO:0000313" key="3">
    <source>
        <dbReference type="Proteomes" id="UP000652761"/>
    </source>
</evidence>
<accession>A0A843XLN5</accession>
<gene>
    <name evidence="2" type="ORF">Taro_053629</name>
</gene>
<feature type="coiled-coil region" evidence="1">
    <location>
        <begin position="88"/>
        <end position="122"/>
    </location>
</feature>
<feature type="non-terminal residue" evidence="2">
    <location>
        <position position="148"/>
    </location>
</feature>